<dbReference type="AlphaFoldDB" id="A0A1L9SN90"/>
<dbReference type="VEuPathDB" id="FungiDB:ASPZODRAFT_62058"/>
<keyword evidence="6 8" id="KW-0472">Membrane</keyword>
<dbReference type="Proteomes" id="UP000184188">
    <property type="component" value="Unassembled WGS sequence"/>
</dbReference>
<name>A0A1L9SN90_9EURO</name>
<comment type="subcellular location">
    <subcellularLocation>
        <location evidence="1">Membrane</location>
        <topology evidence="1">Multi-pass membrane protein</topology>
    </subcellularLocation>
</comment>
<dbReference type="GO" id="GO:0005351">
    <property type="term" value="F:carbohydrate:proton symporter activity"/>
    <property type="evidence" value="ECO:0007669"/>
    <property type="project" value="TreeGrafter"/>
</dbReference>
<dbReference type="PANTHER" id="PTHR48022">
    <property type="entry name" value="PLASTIDIC GLUCOSE TRANSPORTER 4"/>
    <property type="match status" value="1"/>
</dbReference>
<dbReference type="PANTHER" id="PTHR48022:SF83">
    <property type="entry name" value="MAJOR FACILITATOR SUPERFAMILY (MFS) PROFILE DOMAIN-CONTAINING PROTEIN"/>
    <property type="match status" value="1"/>
</dbReference>
<feature type="transmembrane region" description="Helical" evidence="8">
    <location>
        <begin position="320"/>
        <end position="338"/>
    </location>
</feature>
<keyword evidence="11" id="KW-1185">Reference proteome</keyword>
<dbReference type="EMBL" id="KV878339">
    <property type="protein sequence ID" value="OJJ48732.1"/>
    <property type="molecule type" value="Genomic_DNA"/>
</dbReference>
<accession>A0A1L9SN90</accession>
<feature type="transmembrane region" description="Helical" evidence="8">
    <location>
        <begin position="162"/>
        <end position="181"/>
    </location>
</feature>
<evidence type="ECO:0000256" key="1">
    <source>
        <dbReference type="ARBA" id="ARBA00004141"/>
    </source>
</evidence>
<gene>
    <name evidence="10" type="ORF">ASPZODRAFT_62058</name>
</gene>
<dbReference type="InterPro" id="IPR005829">
    <property type="entry name" value="Sugar_transporter_CS"/>
</dbReference>
<dbReference type="OrthoDB" id="6612291at2759"/>
<organism evidence="10 11">
    <name type="scientific">Penicilliopsis zonata CBS 506.65</name>
    <dbReference type="NCBI Taxonomy" id="1073090"/>
    <lineage>
        <taxon>Eukaryota</taxon>
        <taxon>Fungi</taxon>
        <taxon>Dikarya</taxon>
        <taxon>Ascomycota</taxon>
        <taxon>Pezizomycotina</taxon>
        <taxon>Eurotiomycetes</taxon>
        <taxon>Eurotiomycetidae</taxon>
        <taxon>Eurotiales</taxon>
        <taxon>Aspergillaceae</taxon>
        <taxon>Penicilliopsis</taxon>
    </lineage>
</organism>
<feature type="transmembrane region" description="Helical" evidence="8">
    <location>
        <begin position="283"/>
        <end position="305"/>
    </location>
</feature>
<evidence type="ECO:0000256" key="5">
    <source>
        <dbReference type="ARBA" id="ARBA00022989"/>
    </source>
</evidence>
<dbReference type="InterPro" id="IPR003663">
    <property type="entry name" value="Sugar/inositol_transpt"/>
</dbReference>
<keyword evidence="5 8" id="KW-1133">Transmembrane helix</keyword>
<evidence type="ECO:0000256" key="3">
    <source>
        <dbReference type="ARBA" id="ARBA00022448"/>
    </source>
</evidence>
<keyword evidence="3 7" id="KW-0813">Transport</keyword>
<dbReference type="InterPro" id="IPR050360">
    <property type="entry name" value="MFS_Sugar_Transporters"/>
</dbReference>
<evidence type="ECO:0000313" key="10">
    <source>
        <dbReference type="EMBL" id="OJJ48732.1"/>
    </source>
</evidence>
<dbReference type="InterPro" id="IPR005828">
    <property type="entry name" value="MFS_sugar_transport-like"/>
</dbReference>
<evidence type="ECO:0000313" key="11">
    <source>
        <dbReference type="Proteomes" id="UP000184188"/>
    </source>
</evidence>
<proteinExistence type="inferred from homology"/>
<feature type="transmembrane region" description="Helical" evidence="8">
    <location>
        <begin position="201"/>
        <end position="222"/>
    </location>
</feature>
<evidence type="ECO:0000256" key="7">
    <source>
        <dbReference type="RuleBase" id="RU003346"/>
    </source>
</evidence>
<dbReference type="InterPro" id="IPR020846">
    <property type="entry name" value="MFS_dom"/>
</dbReference>
<feature type="transmembrane region" description="Helical" evidence="8">
    <location>
        <begin position="414"/>
        <end position="436"/>
    </location>
</feature>
<dbReference type="Pfam" id="PF00083">
    <property type="entry name" value="Sugar_tr"/>
    <property type="match status" value="1"/>
</dbReference>
<feature type="transmembrane region" description="Helical" evidence="8">
    <location>
        <begin position="377"/>
        <end position="402"/>
    </location>
</feature>
<sequence length="500" mass="55082">MAIEAALAEHELTTWEALKKYRKACLWSMLVSTCIIMRAYDIEVTGSLYAQPSFQHHMGEPVAGGGYQVPTQWQIAMSMGAIVGQVGGAWAAAIPMDRFGRKRTLAGYLIATAALVTMQVFAPTRTILTVSMYLAGFVWGGYHVIAPTYASEVTPLPLRGVLTTYVSLCYTIGQLLQIGVVRAFINRSDVWAYKIPYAVQWVWPVFILSLLAWAPESPWWLLRQNRMEDARRSLDRLTTGVSPAQNASTLALMAQTDAYEREQALGSTYRDCLRGSNRRRLEICSMLFIIQNFSGNPVGFATYLFEQVGLDTGAAFDMSIGLAALGFLGTVLCPFLLPHVGRRTAWLYGLGYCVIMLWVVALLSFAKDYSSTPAYSWAQASLLISLQFAYALTLLPLGYIVSTETPSTKLRAKTLSLTATINGASYLVLTALGPALLNPGAANAGAKIEFLFGGISLLGLVWGYYRLPETANRTYEELDTLFNLEVPTREFKNYQFPVSG</sequence>
<feature type="transmembrane region" description="Helical" evidence="8">
    <location>
        <begin position="345"/>
        <end position="365"/>
    </location>
</feature>
<dbReference type="SUPFAM" id="SSF103473">
    <property type="entry name" value="MFS general substrate transporter"/>
    <property type="match status" value="1"/>
</dbReference>
<dbReference type="PROSITE" id="PS50850">
    <property type="entry name" value="MFS"/>
    <property type="match status" value="1"/>
</dbReference>
<keyword evidence="4 8" id="KW-0812">Transmembrane</keyword>
<reference evidence="11" key="1">
    <citation type="journal article" date="2017" name="Genome Biol.">
        <title>Comparative genomics reveals high biological diversity and specific adaptations in the industrially and medically important fungal genus Aspergillus.</title>
        <authorList>
            <person name="de Vries R.P."/>
            <person name="Riley R."/>
            <person name="Wiebenga A."/>
            <person name="Aguilar-Osorio G."/>
            <person name="Amillis S."/>
            <person name="Uchima C.A."/>
            <person name="Anderluh G."/>
            <person name="Asadollahi M."/>
            <person name="Askin M."/>
            <person name="Barry K."/>
            <person name="Battaglia E."/>
            <person name="Bayram O."/>
            <person name="Benocci T."/>
            <person name="Braus-Stromeyer S.A."/>
            <person name="Caldana C."/>
            <person name="Canovas D."/>
            <person name="Cerqueira G.C."/>
            <person name="Chen F."/>
            <person name="Chen W."/>
            <person name="Choi C."/>
            <person name="Clum A."/>
            <person name="Dos Santos R.A."/>
            <person name="Damasio A.R."/>
            <person name="Diallinas G."/>
            <person name="Emri T."/>
            <person name="Fekete E."/>
            <person name="Flipphi M."/>
            <person name="Freyberg S."/>
            <person name="Gallo A."/>
            <person name="Gournas C."/>
            <person name="Habgood R."/>
            <person name="Hainaut M."/>
            <person name="Harispe M.L."/>
            <person name="Henrissat B."/>
            <person name="Hilden K.S."/>
            <person name="Hope R."/>
            <person name="Hossain A."/>
            <person name="Karabika E."/>
            <person name="Karaffa L."/>
            <person name="Karanyi Z."/>
            <person name="Krasevec N."/>
            <person name="Kuo A."/>
            <person name="Kusch H."/>
            <person name="LaButti K."/>
            <person name="Lagendijk E.L."/>
            <person name="Lapidus A."/>
            <person name="Levasseur A."/>
            <person name="Lindquist E."/>
            <person name="Lipzen A."/>
            <person name="Logrieco A.F."/>
            <person name="MacCabe A."/>
            <person name="Maekelae M.R."/>
            <person name="Malavazi I."/>
            <person name="Melin P."/>
            <person name="Meyer V."/>
            <person name="Mielnichuk N."/>
            <person name="Miskei M."/>
            <person name="Molnar A.P."/>
            <person name="Mule G."/>
            <person name="Ngan C.Y."/>
            <person name="Orejas M."/>
            <person name="Orosz E."/>
            <person name="Ouedraogo J.P."/>
            <person name="Overkamp K.M."/>
            <person name="Park H.-S."/>
            <person name="Perrone G."/>
            <person name="Piumi F."/>
            <person name="Punt P.J."/>
            <person name="Ram A.F."/>
            <person name="Ramon A."/>
            <person name="Rauscher S."/>
            <person name="Record E."/>
            <person name="Riano-Pachon D.M."/>
            <person name="Robert V."/>
            <person name="Roehrig J."/>
            <person name="Ruller R."/>
            <person name="Salamov A."/>
            <person name="Salih N.S."/>
            <person name="Samson R.A."/>
            <person name="Sandor E."/>
            <person name="Sanguinetti M."/>
            <person name="Schuetze T."/>
            <person name="Sepcic K."/>
            <person name="Shelest E."/>
            <person name="Sherlock G."/>
            <person name="Sophianopoulou V."/>
            <person name="Squina F.M."/>
            <person name="Sun H."/>
            <person name="Susca A."/>
            <person name="Todd R.B."/>
            <person name="Tsang A."/>
            <person name="Unkles S.E."/>
            <person name="van de Wiele N."/>
            <person name="van Rossen-Uffink D."/>
            <person name="Oliveira J.V."/>
            <person name="Vesth T.C."/>
            <person name="Visser J."/>
            <person name="Yu J.-H."/>
            <person name="Zhou M."/>
            <person name="Andersen M.R."/>
            <person name="Archer D.B."/>
            <person name="Baker S.E."/>
            <person name="Benoit I."/>
            <person name="Brakhage A.A."/>
            <person name="Braus G.H."/>
            <person name="Fischer R."/>
            <person name="Frisvad J.C."/>
            <person name="Goldman G.H."/>
            <person name="Houbraken J."/>
            <person name="Oakley B."/>
            <person name="Pocsi I."/>
            <person name="Scazzocchio C."/>
            <person name="Seiboth B."/>
            <person name="vanKuyk P.A."/>
            <person name="Wortman J."/>
            <person name="Dyer P.S."/>
            <person name="Grigoriev I.V."/>
        </authorList>
    </citation>
    <scope>NUCLEOTIDE SEQUENCE [LARGE SCALE GENOMIC DNA]</scope>
    <source>
        <strain evidence="11">CBS 506.65</strain>
    </source>
</reference>
<dbReference type="STRING" id="1073090.A0A1L9SN90"/>
<evidence type="ECO:0000259" key="9">
    <source>
        <dbReference type="PROSITE" id="PS50850"/>
    </source>
</evidence>
<dbReference type="NCBIfam" id="TIGR00879">
    <property type="entry name" value="SP"/>
    <property type="match status" value="1"/>
</dbReference>
<dbReference type="GeneID" id="34615510"/>
<evidence type="ECO:0000256" key="4">
    <source>
        <dbReference type="ARBA" id="ARBA00022692"/>
    </source>
</evidence>
<dbReference type="RefSeq" id="XP_022583242.1">
    <property type="nucleotide sequence ID" value="XM_022729046.1"/>
</dbReference>
<feature type="domain" description="Major facilitator superfamily (MFS) profile" evidence="9">
    <location>
        <begin position="27"/>
        <end position="471"/>
    </location>
</feature>
<feature type="transmembrane region" description="Helical" evidence="8">
    <location>
        <begin position="448"/>
        <end position="465"/>
    </location>
</feature>
<evidence type="ECO:0000256" key="2">
    <source>
        <dbReference type="ARBA" id="ARBA00010992"/>
    </source>
</evidence>
<dbReference type="InterPro" id="IPR036259">
    <property type="entry name" value="MFS_trans_sf"/>
</dbReference>
<dbReference type="PROSITE" id="PS00216">
    <property type="entry name" value="SUGAR_TRANSPORT_1"/>
    <property type="match status" value="1"/>
</dbReference>
<dbReference type="Gene3D" id="1.20.1250.20">
    <property type="entry name" value="MFS general substrate transporter like domains"/>
    <property type="match status" value="1"/>
</dbReference>
<feature type="transmembrane region" description="Helical" evidence="8">
    <location>
        <begin position="105"/>
        <end position="124"/>
    </location>
</feature>
<evidence type="ECO:0000256" key="6">
    <source>
        <dbReference type="ARBA" id="ARBA00023136"/>
    </source>
</evidence>
<protein>
    <recommendedName>
        <fullName evidence="9">Major facilitator superfamily (MFS) profile domain-containing protein</fullName>
    </recommendedName>
</protein>
<feature type="transmembrane region" description="Helical" evidence="8">
    <location>
        <begin position="130"/>
        <end position="150"/>
    </location>
</feature>
<dbReference type="FunFam" id="1.20.1250.20:FF:000078">
    <property type="entry name" value="MFS maltose transporter, putative"/>
    <property type="match status" value="1"/>
</dbReference>
<dbReference type="GO" id="GO:0016020">
    <property type="term" value="C:membrane"/>
    <property type="evidence" value="ECO:0007669"/>
    <property type="project" value="UniProtKB-SubCell"/>
</dbReference>
<evidence type="ECO:0000256" key="8">
    <source>
        <dbReference type="SAM" id="Phobius"/>
    </source>
</evidence>
<comment type="similarity">
    <text evidence="2 7">Belongs to the major facilitator superfamily. Sugar transporter (TC 2.A.1.1) family.</text>
</comment>